<dbReference type="AlphaFoldDB" id="A0A644TY89"/>
<dbReference type="EMBL" id="VSSQ01000062">
    <property type="protein sequence ID" value="MPL71918.1"/>
    <property type="molecule type" value="Genomic_DNA"/>
</dbReference>
<feature type="domain" description="Peptidase C51" evidence="1">
    <location>
        <begin position="64"/>
        <end position="147"/>
    </location>
</feature>
<gene>
    <name evidence="2" type="ORF">SDC9_17697</name>
</gene>
<reference evidence="2" key="1">
    <citation type="submission" date="2019-08" db="EMBL/GenBank/DDBJ databases">
        <authorList>
            <person name="Kucharzyk K."/>
            <person name="Murdoch R.W."/>
            <person name="Higgins S."/>
            <person name="Loffler F."/>
        </authorList>
    </citation>
    <scope>NUCLEOTIDE SEQUENCE</scope>
</reference>
<evidence type="ECO:0000313" key="2">
    <source>
        <dbReference type="EMBL" id="MPL71918.1"/>
    </source>
</evidence>
<name>A0A644TY89_9ZZZZ</name>
<evidence type="ECO:0000259" key="1">
    <source>
        <dbReference type="Pfam" id="PF05257"/>
    </source>
</evidence>
<dbReference type="Pfam" id="PF05257">
    <property type="entry name" value="CHAP"/>
    <property type="match status" value="1"/>
</dbReference>
<proteinExistence type="predicted"/>
<sequence>MGKIKNSIVLICALFLGLCAAGQGTLRDSVVSTYRAEIGVREATGRNDGDRVEMYLASCGRRAGDAWCAAFVNWALEVNNAARAESGWSPSWHPKRRLVWRPSAGVNTATPQPGDVFGIWFSKYNRLAHTGFIDKWGNEYIITVEGNTNDAGSREGDGVYRKRRPKRTIHSVSNWID</sequence>
<comment type="caution">
    <text evidence="2">The sequence shown here is derived from an EMBL/GenBank/DDBJ whole genome shotgun (WGS) entry which is preliminary data.</text>
</comment>
<protein>
    <recommendedName>
        <fullName evidence="1">Peptidase C51 domain-containing protein</fullName>
    </recommendedName>
</protein>
<accession>A0A644TY89</accession>
<organism evidence="2">
    <name type="scientific">bioreactor metagenome</name>
    <dbReference type="NCBI Taxonomy" id="1076179"/>
    <lineage>
        <taxon>unclassified sequences</taxon>
        <taxon>metagenomes</taxon>
        <taxon>ecological metagenomes</taxon>
    </lineage>
</organism>
<dbReference type="InterPro" id="IPR007921">
    <property type="entry name" value="CHAP_dom"/>
</dbReference>